<accession>A0ABW5DNW1</accession>
<organism evidence="1 2">
    <name type="scientific">Lacibacterium aquatile</name>
    <dbReference type="NCBI Taxonomy" id="1168082"/>
    <lineage>
        <taxon>Bacteria</taxon>
        <taxon>Pseudomonadati</taxon>
        <taxon>Pseudomonadota</taxon>
        <taxon>Alphaproteobacteria</taxon>
        <taxon>Rhodospirillales</taxon>
        <taxon>Rhodospirillaceae</taxon>
    </lineage>
</organism>
<keyword evidence="2" id="KW-1185">Reference proteome</keyword>
<dbReference type="RefSeq" id="WP_379875405.1">
    <property type="nucleotide sequence ID" value="NZ_JBHUIP010000004.1"/>
</dbReference>
<evidence type="ECO:0000313" key="2">
    <source>
        <dbReference type="Proteomes" id="UP001597295"/>
    </source>
</evidence>
<proteinExistence type="predicted"/>
<name>A0ABW5DNW1_9PROT</name>
<dbReference type="Proteomes" id="UP001597295">
    <property type="component" value="Unassembled WGS sequence"/>
</dbReference>
<protein>
    <submittedName>
        <fullName evidence="1">Uncharacterized protein</fullName>
    </submittedName>
</protein>
<sequence>MTGLLSGATIYALADRPLAAQMRFHQAARSGGSFAGVLAGEMRSNATVQAAATADQRSAFAGAIGAMAVAPLAERRGAALRRKLAAYRRVAAVKL</sequence>
<gene>
    <name evidence="1" type="ORF">ACFSM5_06055</name>
</gene>
<comment type="caution">
    <text evidence="1">The sequence shown here is derived from an EMBL/GenBank/DDBJ whole genome shotgun (WGS) entry which is preliminary data.</text>
</comment>
<reference evidence="2" key="1">
    <citation type="journal article" date="2019" name="Int. J. Syst. Evol. Microbiol.">
        <title>The Global Catalogue of Microorganisms (GCM) 10K type strain sequencing project: providing services to taxonomists for standard genome sequencing and annotation.</title>
        <authorList>
            <consortium name="The Broad Institute Genomics Platform"/>
            <consortium name="The Broad Institute Genome Sequencing Center for Infectious Disease"/>
            <person name="Wu L."/>
            <person name="Ma J."/>
        </authorList>
    </citation>
    <scope>NUCLEOTIDE SEQUENCE [LARGE SCALE GENOMIC DNA]</scope>
    <source>
        <strain evidence="2">CGMCC 1.19062</strain>
    </source>
</reference>
<evidence type="ECO:0000313" key="1">
    <source>
        <dbReference type="EMBL" id="MFD2262445.1"/>
    </source>
</evidence>
<dbReference type="EMBL" id="JBHUIP010000004">
    <property type="protein sequence ID" value="MFD2262445.1"/>
    <property type="molecule type" value="Genomic_DNA"/>
</dbReference>